<feature type="region of interest" description="Disordered" evidence="1">
    <location>
        <begin position="29"/>
        <end position="53"/>
    </location>
</feature>
<dbReference type="RefSeq" id="WP_021739274.1">
    <property type="nucleotide sequence ID" value="NZ_KI271131.1"/>
</dbReference>
<accession>U2R817</accession>
<name>U2R817_EUBRA</name>
<comment type="caution">
    <text evidence="2">The sequence shown here is derived from an EMBL/GenBank/DDBJ whole genome shotgun (WGS) entry which is preliminary data.</text>
</comment>
<evidence type="ECO:0000313" key="2">
    <source>
        <dbReference type="EMBL" id="ERK49773.1"/>
    </source>
</evidence>
<evidence type="ECO:0000256" key="1">
    <source>
        <dbReference type="SAM" id="MobiDB-lite"/>
    </source>
</evidence>
<evidence type="ECO:0000313" key="3">
    <source>
        <dbReference type="Proteomes" id="UP000016608"/>
    </source>
</evidence>
<dbReference type="AlphaFoldDB" id="U2R817"/>
<keyword evidence="3" id="KW-1185">Reference proteome</keyword>
<dbReference type="Proteomes" id="UP000016608">
    <property type="component" value="Unassembled WGS sequence"/>
</dbReference>
<proteinExistence type="predicted"/>
<dbReference type="eggNOG" id="ENOG5032YWA">
    <property type="taxonomic scope" value="Bacteria"/>
</dbReference>
<dbReference type="PATRIC" id="fig|1256908.3.peg.901"/>
<gene>
    <name evidence="2" type="ORF">HMPREF0373_00987</name>
</gene>
<dbReference type="EMBL" id="AWVJ01000064">
    <property type="protein sequence ID" value="ERK49773.1"/>
    <property type="molecule type" value="Genomic_DNA"/>
</dbReference>
<protein>
    <submittedName>
        <fullName evidence="2">Uncharacterized protein</fullName>
    </submittedName>
</protein>
<dbReference type="GeneID" id="93181295"/>
<organism evidence="2 3">
    <name type="scientific">Eubacterium ramulus ATCC 29099</name>
    <dbReference type="NCBI Taxonomy" id="1256908"/>
    <lineage>
        <taxon>Bacteria</taxon>
        <taxon>Bacillati</taxon>
        <taxon>Bacillota</taxon>
        <taxon>Clostridia</taxon>
        <taxon>Eubacteriales</taxon>
        <taxon>Eubacteriaceae</taxon>
        <taxon>Eubacterium</taxon>
    </lineage>
</organism>
<dbReference type="HOGENOM" id="CLU_213789_0_0_9"/>
<sequence length="53" mass="6377">MKQNIEFERCIDFLVRMIDKYGEELLRELEEDKENNGQEKKEENEKKKEAAAS</sequence>
<reference evidence="2 3" key="1">
    <citation type="submission" date="2013-06" db="EMBL/GenBank/DDBJ databases">
        <authorList>
            <person name="Weinstock G."/>
            <person name="Sodergren E."/>
            <person name="Lobos E.A."/>
            <person name="Fulton L."/>
            <person name="Fulton R."/>
            <person name="Courtney L."/>
            <person name="Fronick C."/>
            <person name="O'Laughlin M."/>
            <person name="Godfrey J."/>
            <person name="Wilson R.M."/>
            <person name="Miner T."/>
            <person name="Farmer C."/>
            <person name="Delehaunty K."/>
            <person name="Cordes M."/>
            <person name="Minx P."/>
            <person name="Tomlinson C."/>
            <person name="Chen J."/>
            <person name="Wollam A."/>
            <person name="Pepin K.H."/>
            <person name="Bhonagiri V."/>
            <person name="Zhang X."/>
            <person name="Warren W."/>
            <person name="Mitreva M."/>
            <person name="Mardis E.R."/>
            <person name="Wilson R.K."/>
        </authorList>
    </citation>
    <scope>NUCLEOTIDE SEQUENCE [LARGE SCALE GENOMIC DNA]</scope>
    <source>
        <strain evidence="2 3">ATCC 29099</strain>
    </source>
</reference>